<dbReference type="Gene3D" id="1.10.3210.10">
    <property type="entry name" value="Hypothetical protein af1432"/>
    <property type="match status" value="2"/>
</dbReference>
<dbReference type="Pfam" id="PF01966">
    <property type="entry name" value="HD"/>
    <property type="match status" value="1"/>
</dbReference>
<gene>
    <name evidence="1" type="ORF">CROST_032030</name>
</gene>
<dbReference type="InterPro" id="IPR037522">
    <property type="entry name" value="HD_GYP_dom"/>
</dbReference>
<accession>A0A1S8L333</accession>
<protein>
    <submittedName>
        <fullName evidence="1">3'3'-cGAMP-specific phosphodiesterase 1</fullName>
        <ecNumber evidence="1">3.1.4.-</ecNumber>
    </submittedName>
</protein>
<dbReference type="PROSITE" id="PS51832">
    <property type="entry name" value="HD_GYP"/>
    <property type="match status" value="2"/>
</dbReference>
<dbReference type="PANTHER" id="PTHR43155:SF1">
    <property type="entry name" value="3'3'-CGAMP-SPECIFIC PHOSPHODIESTERASE 1"/>
    <property type="match status" value="1"/>
</dbReference>
<dbReference type="InterPro" id="IPR006674">
    <property type="entry name" value="HD_domain"/>
</dbReference>
<dbReference type="STRING" id="84029.CROST_27760"/>
<dbReference type="CDD" id="cd00077">
    <property type="entry name" value="HDc"/>
    <property type="match status" value="2"/>
</dbReference>
<dbReference type="Proteomes" id="UP000190951">
    <property type="component" value="Chromosome"/>
</dbReference>
<name>A0A1S8L333_9CLOT</name>
<dbReference type="GO" id="GO:0016787">
    <property type="term" value="F:hydrolase activity"/>
    <property type="evidence" value="ECO:0007669"/>
    <property type="project" value="UniProtKB-KW"/>
</dbReference>
<dbReference type="SUPFAM" id="SSF109604">
    <property type="entry name" value="HD-domain/PDEase-like"/>
    <property type="match status" value="2"/>
</dbReference>
<dbReference type="PANTHER" id="PTHR43155">
    <property type="entry name" value="CYCLIC DI-GMP PHOSPHODIESTERASE PA4108-RELATED"/>
    <property type="match status" value="1"/>
</dbReference>
<dbReference type="KEGG" id="crw:CROST_032030"/>
<dbReference type="Pfam" id="PF13487">
    <property type="entry name" value="HD_5"/>
    <property type="match status" value="1"/>
</dbReference>
<reference evidence="1 2" key="1">
    <citation type="submission" date="2022-04" db="EMBL/GenBank/DDBJ databases">
        <title>Genome sequence of C. roseum typestrain.</title>
        <authorList>
            <person name="Poehlein A."/>
            <person name="Schoch T."/>
            <person name="Duerre P."/>
            <person name="Daniel R."/>
        </authorList>
    </citation>
    <scope>NUCLEOTIDE SEQUENCE [LARGE SCALE GENOMIC DNA]</scope>
    <source>
        <strain evidence="1 2">DSM 7320</strain>
    </source>
</reference>
<dbReference type="SMART" id="SM00471">
    <property type="entry name" value="HDc"/>
    <property type="match status" value="2"/>
</dbReference>
<dbReference type="InterPro" id="IPR003607">
    <property type="entry name" value="HD/PDEase_dom"/>
</dbReference>
<dbReference type="EMBL" id="CP096983">
    <property type="protein sequence ID" value="URZ12481.1"/>
    <property type="molecule type" value="Genomic_DNA"/>
</dbReference>
<evidence type="ECO:0000313" key="1">
    <source>
        <dbReference type="EMBL" id="URZ12481.1"/>
    </source>
</evidence>
<evidence type="ECO:0000313" key="2">
    <source>
        <dbReference type="Proteomes" id="UP000190951"/>
    </source>
</evidence>
<dbReference type="EC" id="3.1.4.-" evidence="1"/>
<organism evidence="1 2">
    <name type="scientific">Clostridium felsineum</name>
    <dbReference type="NCBI Taxonomy" id="36839"/>
    <lineage>
        <taxon>Bacteria</taxon>
        <taxon>Bacillati</taxon>
        <taxon>Bacillota</taxon>
        <taxon>Clostridia</taxon>
        <taxon>Eubacteriales</taxon>
        <taxon>Clostridiaceae</taxon>
        <taxon>Clostridium</taxon>
    </lineage>
</organism>
<keyword evidence="1" id="KW-0378">Hydrolase</keyword>
<keyword evidence="2" id="KW-1185">Reference proteome</keyword>
<dbReference type="AlphaFoldDB" id="A0A1S8L333"/>
<proteinExistence type="predicted"/>
<sequence>MLFNLNEFLMAVSRALDFVEIDIIGVTSNHSKRTAYISLRIAKKLGLGIEQLHDIVALGILHDNGASEKGLHDRLLKSKNELINFKSFERIKEHCIIGERNIREYPFLTDVTNVLKYHHESYNGTGFFHLRGEEIPLLSQIIAISDTIDRRFHLEENDITMQEEIINFVEENRDKLFSMRLVDAFIEAAQDESLWRNLKNDRLEKALRYEPPQYRMELPVDEIRKITGVLSRIIDCKSEYTQRHSSDLSEKVEIMADYYKMSHEEKLKLIIAADLHDIGKLAVPNSILDSPKKLTKEEFKEIKKHPYFTRLALRDITGFEDITKWASNHHEKLNGKGYPSGKRAKDLDFNARLIACLDIYEALTENRPYRKALSHVVAMNILNNMRDNGFIDARITNDINYVFSRLA</sequence>
<dbReference type="RefSeq" id="WP_077832636.1">
    <property type="nucleotide sequence ID" value="NZ_CP096983.1"/>
</dbReference>